<sequence length="599" mass="65480">MPHPHTSIAPYPQPGDSSPHKTQSQDSLALQTHSSSGSESTNSLQLLDNDLDEPDDDVDLDLDDMDLDDEESDARVDDPLVRGRAGRRRGRRYKEETTERGLLELIPSLMLSHPLPLLPLLAILPYNFLPAGVVFFVPVICILALLSVCAHIVIVYLAWYLKVPSFEDVFAKVTDKYGKYGLWGGRIATLVAVLGMLVGWLGTLHPLVQPIMETYFPANAVFSSRVFWTLLLSLTLLPSLLPSRMTRSLHRSPFVLVLLLPIVAFLVIGRTVEIRKASEIVQPGDDQAEGDGAAVASLATDVLGHLAKRRFGLAGGSSAGAGLTTLTIFFSPHVNTLPIHSTLARTKRSSFFMPCLISGAIILILSLPLALVPYYLLPMDMTGAAGKGKEGAISNTTVPSGVFAHLPADDGWVNLARLLMITLTLGSTNMWILRGRDVIVKAMNVDSGDHYKIGRWVGVGWWVVAVGIACIGGWLADKIELIGVLGVLAVGWFLPSLFFIITFHVRSPLSIIFPSRQPPPNPDALPNLSASHNLSRRGHSREDSINDPSTDILLARKERQLQKRRLGRRLWQDLIVYVGIMPVGCITLAWTAGRLVGLW</sequence>
<feature type="transmembrane region" description="Helical" evidence="2">
    <location>
        <begin position="415"/>
        <end position="433"/>
    </location>
</feature>
<dbReference type="HOGENOM" id="CLU_018062_0_0_1"/>
<organism evidence="3 4">
    <name type="scientific">Cryptococcus deuterogattii Ram5</name>
    <dbReference type="NCBI Taxonomy" id="1296110"/>
    <lineage>
        <taxon>Eukaryota</taxon>
        <taxon>Fungi</taxon>
        <taxon>Dikarya</taxon>
        <taxon>Basidiomycota</taxon>
        <taxon>Agaricomycotina</taxon>
        <taxon>Tremellomycetes</taxon>
        <taxon>Tremellales</taxon>
        <taxon>Cryptococcaceae</taxon>
        <taxon>Cryptococcus</taxon>
        <taxon>Cryptococcus gattii species complex</taxon>
    </lineage>
</organism>
<evidence type="ECO:0000256" key="2">
    <source>
        <dbReference type="SAM" id="Phobius"/>
    </source>
</evidence>
<dbReference type="Proteomes" id="UP000053392">
    <property type="component" value="Unassembled WGS sequence"/>
</dbReference>
<dbReference type="GO" id="GO:0015179">
    <property type="term" value="F:L-amino acid transmembrane transporter activity"/>
    <property type="evidence" value="ECO:0007669"/>
    <property type="project" value="TreeGrafter"/>
</dbReference>
<reference evidence="3 4" key="1">
    <citation type="submission" date="2015-01" db="EMBL/GenBank/DDBJ databases">
        <title>The Genome Sequence of Cryptococcus gattii Ram5.</title>
        <authorList>
            <consortium name="The Broad Institute Genomics Platform"/>
            <person name="Cuomo C."/>
            <person name="Litvintseva A."/>
            <person name="Chen Y."/>
            <person name="Heitman J."/>
            <person name="Sun S."/>
            <person name="Springer D."/>
            <person name="Dromer F."/>
            <person name="Young S."/>
            <person name="Zeng Q."/>
            <person name="Gargeya S."/>
            <person name="Abouelleil A."/>
            <person name="Alvarado L."/>
            <person name="Chapman S.B."/>
            <person name="Gainer-Dewar J."/>
            <person name="Goldberg J."/>
            <person name="Griggs A."/>
            <person name="Gujja S."/>
            <person name="Hansen M."/>
            <person name="Howarth C."/>
            <person name="Imamovic A."/>
            <person name="Larimer J."/>
            <person name="Murphy C."/>
            <person name="Naylor J."/>
            <person name="Pearson M."/>
            <person name="Priest M."/>
            <person name="Roberts A."/>
            <person name="Saif S."/>
            <person name="Shea T."/>
            <person name="Sykes S."/>
            <person name="Wortman J."/>
            <person name="Nusbaum C."/>
            <person name="Birren B."/>
        </authorList>
    </citation>
    <scope>NUCLEOTIDE SEQUENCE [LARGE SCALE GENOMIC DNA]</scope>
    <source>
        <strain evidence="3 4">Ram5</strain>
    </source>
</reference>
<dbReference type="OrthoDB" id="3360632at2759"/>
<dbReference type="GO" id="GO:0005774">
    <property type="term" value="C:vacuolar membrane"/>
    <property type="evidence" value="ECO:0007669"/>
    <property type="project" value="TreeGrafter"/>
</dbReference>
<keyword evidence="2" id="KW-0472">Membrane</keyword>
<feature type="region of interest" description="Disordered" evidence="1">
    <location>
        <begin position="1"/>
        <end position="81"/>
    </location>
</feature>
<dbReference type="EMBL" id="KN847896">
    <property type="protein sequence ID" value="KIR43479.1"/>
    <property type="molecule type" value="Genomic_DNA"/>
</dbReference>
<feature type="transmembrane region" description="Helical" evidence="2">
    <location>
        <begin position="453"/>
        <end position="475"/>
    </location>
</feature>
<keyword evidence="2" id="KW-1133">Transmembrane helix</keyword>
<accession>A0A0D0VAM8</accession>
<feature type="transmembrane region" description="Helical" evidence="2">
    <location>
        <begin position="135"/>
        <end position="159"/>
    </location>
</feature>
<dbReference type="AlphaFoldDB" id="A0A0D0VAM8"/>
<evidence type="ECO:0000256" key="1">
    <source>
        <dbReference type="SAM" id="MobiDB-lite"/>
    </source>
</evidence>
<feature type="compositionally biased region" description="Low complexity" evidence="1">
    <location>
        <begin position="34"/>
        <end position="48"/>
    </location>
</feature>
<dbReference type="PANTHER" id="PTHR22950:SF695">
    <property type="entry name" value="AMINO ACID TRANSPORTER TRANSMEMBRANE DOMAIN-CONTAINING PROTEIN"/>
    <property type="match status" value="1"/>
</dbReference>
<gene>
    <name evidence="3" type="ORF">I313_00321</name>
</gene>
<feature type="transmembrane region" description="Helical" evidence="2">
    <location>
        <begin position="253"/>
        <end position="272"/>
    </location>
</feature>
<feature type="transmembrane region" description="Helical" evidence="2">
    <location>
        <begin position="311"/>
        <end position="330"/>
    </location>
</feature>
<feature type="transmembrane region" description="Helical" evidence="2">
    <location>
        <begin position="180"/>
        <end position="202"/>
    </location>
</feature>
<feature type="transmembrane region" description="Helical" evidence="2">
    <location>
        <begin position="101"/>
        <end position="123"/>
    </location>
</feature>
<evidence type="ECO:0000313" key="3">
    <source>
        <dbReference type="EMBL" id="KIR43479.1"/>
    </source>
</evidence>
<feature type="compositionally biased region" description="Acidic residues" evidence="1">
    <location>
        <begin position="49"/>
        <end position="72"/>
    </location>
</feature>
<keyword evidence="4" id="KW-1185">Reference proteome</keyword>
<feature type="transmembrane region" description="Helical" evidence="2">
    <location>
        <begin position="351"/>
        <end position="376"/>
    </location>
</feature>
<evidence type="ECO:0000313" key="4">
    <source>
        <dbReference type="Proteomes" id="UP000053392"/>
    </source>
</evidence>
<keyword evidence="2" id="KW-0812">Transmembrane</keyword>
<name>A0A0D0VAM8_9TREE</name>
<feature type="compositionally biased region" description="Polar residues" evidence="1">
    <location>
        <begin position="20"/>
        <end position="33"/>
    </location>
</feature>
<protein>
    <recommendedName>
        <fullName evidence="5">Amino acid transporter transmembrane domain-containing protein</fullName>
    </recommendedName>
</protein>
<evidence type="ECO:0008006" key="5">
    <source>
        <dbReference type="Google" id="ProtNLM"/>
    </source>
</evidence>
<feature type="transmembrane region" description="Helical" evidence="2">
    <location>
        <begin position="481"/>
        <end position="503"/>
    </location>
</feature>
<proteinExistence type="predicted"/>
<feature type="transmembrane region" description="Helical" evidence="2">
    <location>
        <begin position="222"/>
        <end position="241"/>
    </location>
</feature>
<feature type="transmembrane region" description="Helical" evidence="2">
    <location>
        <begin position="574"/>
        <end position="593"/>
    </location>
</feature>
<dbReference type="PANTHER" id="PTHR22950">
    <property type="entry name" value="AMINO ACID TRANSPORTER"/>
    <property type="match status" value="1"/>
</dbReference>